<dbReference type="EMBL" id="BARS01036968">
    <property type="protein sequence ID" value="GAG20989.1"/>
    <property type="molecule type" value="Genomic_DNA"/>
</dbReference>
<accession>X0VRH4</accession>
<sequence length="135" mass="16384">RVVRYFIKAKYGLNAQELDMLLFLRSEQYFDKGRFQDFNNLLGWNKNRFEKLRQEGWIEVFRKGHRGRKAVYCLSYKTKRVIKSIYDKLEGKEIPTSQTSNPMFAKNVSYSDKVYRNMIIEMNEFIKQQRHHSEK</sequence>
<reference evidence="1" key="1">
    <citation type="journal article" date="2014" name="Front. Microbiol.">
        <title>High frequency of phylogenetically diverse reductive dehalogenase-homologous genes in deep subseafloor sedimentary metagenomes.</title>
        <authorList>
            <person name="Kawai M."/>
            <person name="Futagami T."/>
            <person name="Toyoda A."/>
            <person name="Takaki Y."/>
            <person name="Nishi S."/>
            <person name="Hori S."/>
            <person name="Arai W."/>
            <person name="Tsubouchi T."/>
            <person name="Morono Y."/>
            <person name="Uchiyama I."/>
            <person name="Ito T."/>
            <person name="Fujiyama A."/>
            <person name="Inagaki F."/>
            <person name="Takami H."/>
        </authorList>
    </citation>
    <scope>NUCLEOTIDE SEQUENCE</scope>
    <source>
        <strain evidence="1">Expedition CK06-06</strain>
    </source>
</reference>
<evidence type="ECO:0000313" key="1">
    <source>
        <dbReference type="EMBL" id="GAG20989.1"/>
    </source>
</evidence>
<name>X0VRH4_9ZZZZ</name>
<organism evidence="1">
    <name type="scientific">marine sediment metagenome</name>
    <dbReference type="NCBI Taxonomy" id="412755"/>
    <lineage>
        <taxon>unclassified sequences</taxon>
        <taxon>metagenomes</taxon>
        <taxon>ecological metagenomes</taxon>
    </lineage>
</organism>
<feature type="non-terminal residue" evidence="1">
    <location>
        <position position="1"/>
    </location>
</feature>
<dbReference type="AlphaFoldDB" id="X0VRH4"/>
<proteinExistence type="predicted"/>
<gene>
    <name evidence="1" type="ORF">S01H1_56749</name>
</gene>
<comment type="caution">
    <text evidence="1">The sequence shown here is derived from an EMBL/GenBank/DDBJ whole genome shotgun (WGS) entry which is preliminary data.</text>
</comment>
<protein>
    <submittedName>
        <fullName evidence="1">Uncharacterized protein</fullName>
    </submittedName>
</protein>